<name>A0A9Q1FES5_SYNKA</name>
<feature type="region of interest" description="Disordered" evidence="2">
    <location>
        <begin position="1"/>
        <end position="20"/>
    </location>
</feature>
<gene>
    <name evidence="3" type="ORF">SKAU_G00195440</name>
</gene>
<dbReference type="InterPro" id="IPR006917">
    <property type="entry name" value="SOUL_heme-bd"/>
</dbReference>
<dbReference type="OrthoDB" id="6424451at2759"/>
<dbReference type="Pfam" id="PF04832">
    <property type="entry name" value="SOUL"/>
    <property type="match status" value="1"/>
</dbReference>
<accession>A0A9Q1FES5</accession>
<organism evidence="3 4">
    <name type="scientific">Synaphobranchus kaupii</name>
    <name type="common">Kaup's arrowtooth eel</name>
    <dbReference type="NCBI Taxonomy" id="118154"/>
    <lineage>
        <taxon>Eukaryota</taxon>
        <taxon>Metazoa</taxon>
        <taxon>Chordata</taxon>
        <taxon>Craniata</taxon>
        <taxon>Vertebrata</taxon>
        <taxon>Euteleostomi</taxon>
        <taxon>Actinopterygii</taxon>
        <taxon>Neopterygii</taxon>
        <taxon>Teleostei</taxon>
        <taxon>Anguilliformes</taxon>
        <taxon>Synaphobranchidae</taxon>
        <taxon>Synaphobranchus</taxon>
    </lineage>
</organism>
<dbReference type="SUPFAM" id="SSF55136">
    <property type="entry name" value="Probable bacterial effector-binding domain"/>
    <property type="match status" value="1"/>
</dbReference>
<dbReference type="AlphaFoldDB" id="A0A9Q1FES5"/>
<dbReference type="Proteomes" id="UP001152622">
    <property type="component" value="Chromosome 6"/>
</dbReference>
<dbReference type="Gene3D" id="3.20.80.10">
    <property type="entry name" value="Regulatory factor, effector binding domain"/>
    <property type="match status" value="1"/>
</dbReference>
<proteinExistence type="inferred from homology"/>
<evidence type="ECO:0000256" key="2">
    <source>
        <dbReference type="SAM" id="MobiDB-lite"/>
    </source>
</evidence>
<comment type="similarity">
    <text evidence="1">Belongs to the HEBP family.</text>
</comment>
<evidence type="ECO:0000256" key="1">
    <source>
        <dbReference type="ARBA" id="ARBA00009817"/>
    </source>
</evidence>
<protein>
    <submittedName>
        <fullName evidence="3">Uncharacterized protein</fullName>
    </submittedName>
</protein>
<evidence type="ECO:0000313" key="3">
    <source>
        <dbReference type="EMBL" id="KAJ8356750.1"/>
    </source>
</evidence>
<dbReference type="EMBL" id="JAINUF010000006">
    <property type="protein sequence ID" value="KAJ8356750.1"/>
    <property type="molecule type" value="Genomic_DNA"/>
</dbReference>
<sequence>MLLIQSEDTKRGEGGDDCPGNIPGRFWSRPDLTYGGFTNEPKSGEQLLELVESLQRDGLTLEEKHYYTAGYDSPFKLTNRLNEVWLFKKPDVCSNCA</sequence>
<dbReference type="InterPro" id="IPR011256">
    <property type="entry name" value="Reg_factor_effector_dom_sf"/>
</dbReference>
<keyword evidence="4" id="KW-1185">Reference proteome</keyword>
<reference evidence="3" key="1">
    <citation type="journal article" date="2023" name="Science">
        <title>Genome structures resolve the early diversification of teleost fishes.</title>
        <authorList>
            <person name="Parey E."/>
            <person name="Louis A."/>
            <person name="Montfort J."/>
            <person name="Bouchez O."/>
            <person name="Roques C."/>
            <person name="Iampietro C."/>
            <person name="Lluch J."/>
            <person name="Castinel A."/>
            <person name="Donnadieu C."/>
            <person name="Desvignes T."/>
            <person name="Floi Bucao C."/>
            <person name="Jouanno E."/>
            <person name="Wen M."/>
            <person name="Mejri S."/>
            <person name="Dirks R."/>
            <person name="Jansen H."/>
            <person name="Henkel C."/>
            <person name="Chen W.J."/>
            <person name="Zahm M."/>
            <person name="Cabau C."/>
            <person name="Klopp C."/>
            <person name="Thompson A.W."/>
            <person name="Robinson-Rechavi M."/>
            <person name="Braasch I."/>
            <person name="Lecointre G."/>
            <person name="Bobe J."/>
            <person name="Postlethwait J.H."/>
            <person name="Berthelot C."/>
            <person name="Roest Crollius H."/>
            <person name="Guiguen Y."/>
        </authorList>
    </citation>
    <scope>NUCLEOTIDE SEQUENCE</scope>
    <source>
        <strain evidence="3">WJC10195</strain>
    </source>
</reference>
<comment type="caution">
    <text evidence="3">The sequence shown here is derived from an EMBL/GenBank/DDBJ whole genome shotgun (WGS) entry which is preliminary data.</text>
</comment>
<evidence type="ECO:0000313" key="4">
    <source>
        <dbReference type="Proteomes" id="UP001152622"/>
    </source>
</evidence>